<keyword evidence="3" id="KW-1185">Reference proteome</keyword>
<gene>
    <name evidence="2" type="ORF">H6F99_03205</name>
</gene>
<reference evidence="2 3" key="1">
    <citation type="journal article" date="2020" name="ISME J.">
        <title>Comparative genomics reveals insights into cyanobacterial evolution and habitat adaptation.</title>
        <authorList>
            <person name="Chen M.Y."/>
            <person name="Teng W.K."/>
            <person name="Zhao L."/>
            <person name="Hu C.X."/>
            <person name="Zhou Y.K."/>
            <person name="Han B.P."/>
            <person name="Song L.R."/>
            <person name="Shu W.S."/>
        </authorList>
    </citation>
    <scope>NUCLEOTIDE SEQUENCE [LARGE SCALE GENOMIC DNA]</scope>
    <source>
        <strain evidence="2 3">FACHB-1040</strain>
    </source>
</reference>
<organism evidence="2 3">
    <name type="scientific">Aphanizomenon flos-aquae FACHB-1040</name>
    <dbReference type="NCBI Taxonomy" id="2692887"/>
    <lineage>
        <taxon>Bacteria</taxon>
        <taxon>Bacillati</taxon>
        <taxon>Cyanobacteriota</taxon>
        <taxon>Cyanophyceae</taxon>
        <taxon>Nostocales</taxon>
        <taxon>Aphanizomenonaceae</taxon>
        <taxon>Aphanizomenon</taxon>
    </lineage>
</organism>
<dbReference type="InterPro" id="IPR000198">
    <property type="entry name" value="RhoGAP_dom"/>
</dbReference>
<proteinExistence type="predicted"/>
<keyword evidence="2" id="KW-0547">Nucleotide-binding</keyword>
<evidence type="ECO:0000259" key="1">
    <source>
        <dbReference type="PROSITE" id="PS50238"/>
    </source>
</evidence>
<dbReference type="InterPro" id="IPR027417">
    <property type="entry name" value="P-loop_NTPase"/>
</dbReference>
<comment type="caution">
    <text evidence="2">The sequence shown here is derived from an EMBL/GenBank/DDBJ whole genome shotgun (WGS) entry which is preliminary data.</text>
</comment>
<protein>
    <submittedName>
        <fullName evidence="2">ATP-binding protein</fullName>
    </submittedName>
</protein>
<dbReference type="RefSeq" id="WP_190382224.1">
    <property type="nucleotide sequence ID" value="NZ_JACJQT010000005.1"/>
</dbReference>
<dbReference type="Proteomes" id="UP000606721">
    <property type="component" value="Unassembled WGS sequence"/>
</dbReference>
<dbReference type="InterPro" id="IPR058651">
    <property type="entry name" value="HTH_VMAP-M9"/>
</dbReference>
<dbReference type="GO" id="GO:0005524">
    <property type="term" value="F:ATP binding"/>
    <property type="evidence" value="ECO:0007669"/>
    <property type="project" value="UniProtKB-KW"/>
</dbReference>
<dbReference type="InterPro" id="IPR002182">
    <property type="entry name" value="NB-ARC"/>
</dbReference>
<dbReference type="PROSITE" id="PS50238">
    <property type="entry name" value="RHOGAP"/>
    <property type="match status" value="1"/>
</dbReference>
<dbReference type="EMBL" id="JACJQT010000005">
    <property type="protein sequence ID" value="MBD2277364.1"/>
    <property type="molecule type" value="Genomic_DNA"/>
</dbReference>
<evidence type="ECO:0000313" key="2">
    <source>
        <dbReference type="EMBL" id="MBD2277364.1"/>
    </source>
</evidence>
<feature type="domain" description="Rho-GAP" evidence="1">
    <location>
        <begin position="372"/>
        <end position="460"/>
    </location>
</feature>
<keyword evidence="2" id="KW-0067">ATP-binding</keyword>
<evidence type="ECO:0000313" key="3">
    <source>
        <dbReference type="Proteomes" id="UP000606721"/>
    </source>
</evidence>
<accession>A0ABR8BRD4</accession>
<dbReference type="Gene3D" id="3.40.50.300">
    <property type="entry name" value="P-loop containing nucleotide triphosphate hydrolases"/>
    <property type="match status" value="1"/>
</dbReference>
<dbReference type="SUPFAM" id="SSF52540">
    <property type="entry name" value="P-loop containing nucleoside triphosphate hydrolases"/>
    <property type="match status" value="1"/>
</dbReference>
<dbReference type="Pfam" id="PF00931">
    <property type="entry name" value="NB-ARC"/>
    <property type="match status" value="1"/>
</dbReference>
<dbReference type="PRINTS" id="PR00364">
    <property type="entry name" value="DISEASERSIST"/>
</dbReference>
<name>A0ABR8BRD4_APHFL</name>
<dbReference type="Pfam" id="PF26355">
    <property type="entry name" value="HTH_VMAP-M9"/>
    <property type="match status" value="1"/>
</dbReference>
<sequence length="460" mass="52715">MLNIEEIIEIADNQVFEHQGQNLNDLQRAILEGTLQGRSYADIATEHHHSEKYIKDSASKLWKFLSQAVGKKVNKFNVKSTLGRYTFSSTNIFTINSGNIFKESAPSPENDEIIHKQEKITSHLDLKDAPEIGDFYGRKVELSLLQQKILQGKCNLINLLGIRGIGKTALALKLVDNIKENFEFVIYKSLKSLPSLTQLITEIIYPNDQLILDNSLHQLSQFKKAIEKHSYLIIIDDVNCIFSKHQVSGKYQQGYEEYGNLFKLLSTIKHQSCLIINSSEEIRELSIPRSPTSQRSWGSDSHVFTLELLGLDDDGVNILKKYGLKNEENYQKLLNIYERTPQYLQIIGYLIQELFAGDTNKFLQLDQPFIDIELTAFLEQSLDILPPLEVELLHFIASQNGSILLSELENNYQVYEPIVSSIQSLKRRFLLSTQQINAEVSLEISPLIRKFYHKLDPRLL</sequence>